<dbReference type="Proteomes" id="UP000630097">
    <property type="component" value="Unassembled WGS sequence"/>
</dbReference>
<feature type="domain" description="Flavodoxin-like fold" evidence="7">
    <location>
        <begin position="4"/>
        <end position="159"/>
    </location>
</feature>
<comment type="caution">
    <text evidence="6">Lacks conserved residue(s) required for the propagation of feature annotation.</text>
</comment>
<evidence type="ECO:0000256" key="2">
    <source>
        <dbReference type="ARBA" id="ARBA00022643"/>
    </source>
</evidence>
<protein>
    <recommendedName>
        <fullName evidence="6">FMN dependent NADH:quinone oxidoreductase</fullName>
        <ecNumber evidence="6">1.6.5.-</ecNumber>
    </recommendedName>
    <alternativeName>
        <fullName evidence="6">Azo-dye reductase</fullName>
    </alternativeName>
    <alternativeName>
        <fullName evidence="6">FMN-dependent NADH-azo compound oxidoreductase</fullName>
    </alternativeName>
    <alternativeName>
        <fullName evidence="6">FMN-dependent NADH-azoreductase</fullName>
        <ecNumber evidence="6">1.7.1.17</ecNumber>
    </alternativeName>
</protein>
<keyword evidence="1 6" id="KW-0285">Flavoprotein</keyword>
<dbReference type="PANTHER" id="PTHR43741">
    <property type="entry name" value="FMN-DEPENDENT NADH-AZOREDUCTASE 1"/>
    <property type="match status" value="1"/>
</dbReference>
<comment type="subunit">
    <text evidence="6">Homodimer.</text>
</comment>
<dbReference type="EMBL" id="BONV01000066">
    <property type="protein sequence ID" value="GIG84982.1"/>
    <property type="molecule type" value="Genomic_DNA"/>
</dbReference>
<dbReference type="GO" id="GO:0009055">
    <property type="term" value="F:electron transfer activity"/>
    <property type="evidence" value="ECO:0007669"/>
    <property type="project" value="UniProtKB-UniRule"/>
</dbReference>
<name>A0A8J3Q1U5_9ACTN</name>
<accession>A0A8J3Q1U5</accession>
<keyword evidence="4 6" id="KW-0520">NAD</keyword>
<comment type="catalytic activity">
    <reaction evidence="5">
        <text>N,N-dimethyl-1,4-phenylenediamine + anthranilate + 2 NAD(+) = 2-(4-dimethylaminophenyl)diazenylbenzoate + 2 NADH + 2 H(+)</text>
        <dbReference type="Rhea" id="RHEA:55872"/>
        <dbReference type="ChEBI" id="CHEBI:15378"/>
        <dbReference type="ChEBI" id="CHEBI:15783"/>
        <dbReference type="ChEBI" id="CHEBI:16567"/>
        <dbReference type="ChEBI" id="CHEBI:57540"/>
        <dbReference type="ChEBI" id="CHEBI:57945"/>
        <dbReference type="ChEBI" id="CHEBI:71579"/>
        <dbReference type="EC" id="1.7.1.17"/>
    </reaction>
    <physiologicalReaction direction="right-to-left" evidence="5">
        <dbReference type="Rhea" id="RHEA:55874"/>
    </physiologicalReaction>
</comment>
<reference evidence="8 9" key="1">
    <citation type="submission" date="2021-01" db="EMBL/GenBank/DDBJ databases">
        <title>Whole genome shotgun sequence of Planotetraspora kaengkrachanensis NBRC 104272.</title>
        <authorList>
            <person name="Komaki H."/>
            <person name="Tamura T."/>
        </authorList>
    </citation>
    <scope>NUCLEOTIDE SEQUENCE [LARGE SCALE GENOMIC DNA]</scope>
    <source>
        <strain evidence="8 9">NBRC 104272</strain>
    </source>
</reference>
<evidence type="ECO:0000259" key="7">
    <source>
        <dbReference type="Pfam" id="PF02525"/>
    </source>
</evidence>
<evidence type="ECO:0000256" key="5">
    <source>
        <dbReference type="ARBA" id="ARBA00048542"/>
    </source>
</evidence>
<dbReference type="PANTHER" id="PTHR43741:SF4">
    <property type="entry name" value="FMN-DEPENDENT NADH:QUINONE OXIDOREDUCTASE"/>
    <property type="match status" value="1"/>
</dbReference>
<comment type="caution">
    <text evidence="8">The sequence shown here is derived from an EMBL/GenBank/DDBJ whole genome shotgun (WGS) entry which is preliminary data.</text>
</comment>
<dbReference type="GO" id="GO:0010181">
    <property type="term" value="F:FMN binding"/>
    <property type="evidence" value="ECO:0007669"/>
    <property type="project" value="UniProtKB-UniRule"/>
</dbReference>
<evidence type="ECO:0000256" key="6">
    <source>
        <dbReference type="HAMAP-Rule" id="MF_01216"/>
    </source>
</evidence>
<evidence type="ECO:0000313" key="9">
    <source>
        <dbReference type="Proteomes" id="UP000630097"/>
    </source>
</evidence>
<comment type="catalytic activity">
    <reaction evidence="6">
        <text>2 a quinone + NADH + H(+) = 2 a 1,4-benzosemiquinone + NAD(+)</text>
        <dbReference type="Rhea" id="RHEA:65952"/>
        <dbReference type="ChEBI" id="CHEBI:15378"/>
        <dbReference type="ChEBI" id="CHEBI:57540"/>
        <dbReference type="ChEBI" id="CHEBI:57945"/>
        <dbReference type="ChEBI" id="CHEBI:132124"/>
        <dbReference type="ChEBI" id="CHEBI:134225"/>
    </reaction>
</comment>
<dbReference type="SUPFAM" id="SSF52218">
    <property type="entry name" value="Flavoproteins"/>
    <property type="match status" value="1"/>
</dbReference>
<dbReference type="Pfam" id="PF02525">
    <property type="entry name" value="Flavodoxin_2"/>
    <property type="match status" value="1"/>
</dbReference>
<dbReference type="InterPro" id="IPR023048">
    <property type="entry name" value="NADH:quinone_OxRdtase_FMN_depd"/>
</dbReference>
<dbReference type="RefSeq" id="WP_203888238.1">
    <property type="nucleotide sequence ID" value="NZ_BAABHH010000045.1"/>
</dbReference>
<comment type="cofactor">
    <cofactor evidence="6">
        <name>FMN</name>
        <dbReference type="ChEBI" id="CHEBI:58210"/>
    </cofactor>
    <text evidence="6">Binds 1 FMN per subunit.</text>
</comment>
<dbReference type="InterPro" id="IPR029039">
    <property type="entry name" value="Flavoprotein-like_sf"/>
</dbReference>
<feature type="binding site" evidence="6">
    <location>
        <position position="10"/>
    </location>
    <ligand>
        <name>FMN</name>
        <dbReference type="ChEBI" id="CHEBI:58210"/>
    </ligand>
</feature>
<dbReference type="HAMAP" id="MF_01216">
    <property type="entry name" value="Azoreductase_type1"/>
    <property type="match status" value="1"/>
</dbReference>
<dbReference type="InterPro" id="IPR003680">
    <property type="entry name" value="Flavodoxin_fold"/>
</dbReference>
<comment type="similarity">
    <text evidence="6">Belongs to the azoreductase type 1 family.</text>
</comment>
<evidence type="ECO:0000256" key="3">
    <source>
        <dbReference type="ARBA" id="ARBA00023002"/>
    </source>
</evidence>
<dbReference type="EC" id="1.7.1.17" evidence="6"/>
<dbReference type="GO" id="GO:0016655">
    <property type="term" value="F:oxidoreductase activity, acting on NAD(P)H, quinone or similar compound as acceptor"/>
    <property type="evidence" value="ECO:0007669"/>
    <property type="project" value="InterPro"/>
</dbReference>
<comment type="function">
    <text evidence="6">Also exhibits azoreductase activity. Catalyzes the reductive cleavage of the azo bond in aromatic azo compounds to the corresponding amines.</text>
</comment>
<organism evidence="8 9">
    <name type="scientific">Planotetraspora kaengkrachanensis</name>
    <dbReference type="NCBI Taxonomy" id="575193"/>
    <lineage>
        <taxon>Bacteria</taxon>
        <taxon>Bacillati</taxon>
        <taxon>Actinomycetota</taxon>
        <taxon>Actinomycetes</taxon>
        <taxon>Streptosporangiales</taxon>
        <taxon>Streptosporangiaceae</taxon>
        <taxon>Planotetraspora</taxon>
    </lineage>
</organism>
<comment type="function">
    <text evidence="6">Quinone reductase that provides resistance to thiol-specific stress caused by electrophilic quinones.</text>
</comment>
<dbReference type="GO" id="GO:0016652">
    <property type="term" value="F:oxidoreductase activity, acting on NAD(P)H as acceptor"/>
    <property type="evidence" value="ECO:0007669"/>
    <property type="project" value="UniProtKB-UniRule"/>
</dbReference>
<keyword evidence="2 6" id="KW-0288">FMN</keyword>
<dbReference type="AlphaFoldDB" id="A0A8J3Q1U5"/>
<evidence type="ECO:0000256" key="4">
    <source>
        <dbReference type="ARBA" id="ARBA00023027"/>
    </source>
</evidence>
<dbReference type="InterPro" id="IPR050104">
    <property type="entry name" value="FMN-dep_NADH:Q_OxRdtase_AzoR1"/>
</dbReference>
<proteinExistence type="inferred from homology"/>
<evidence type="ECO:0000313" key="8">
    <source>
        <dbReference type="EMBL" id="GIG84982.1"/>
    </source>
</evidence>
<keyword evidence="9" id="KW-1185">Reference proteome</keyword>
<gene>
    <name evidence="8" type="primary">acpD_2</name>
    <name evidence="6" type="synonym">azoR</name>
    <name evidence="8" type="ORF">Pka01_81090</name>
</gene>
<sequence>MSYLLRIDSSASSDASFSRQVADSFTGAWSGDVVRRDLALNPIGHLDAAGITARTTPADQHTPEQKAAAVLQDELVEEFLGASAYLFAVPVYNYSMPSVFKAWLDHIMIAGRTIGLGDATLTAGRPAVIVSARGGGYGPGAPMHGKDFLVPALETILGDPNLMALDVRTITPELTYALTMEPLRHLLPLHQASLENAHAQARRQAEDITKITAAQTAI</sequence>
<evidence type="ECO:0000256" key="1">
    <source>
        <dbReference type="ARBA" id="ARBA00022630"/>
    </source>
</evidence>
<feature type="binding site" evidence="6">
    <location>
        <begin position="16"/>
        <end position="18"/>
    </location>
    <ligand>
        <name>FMN</name>
        <dbReference type="ChEBI" id="CHEBI:58210"/>
    </ligand>
</feature>
<keyword evidence="3 6" id="KW-0560">Oxidoreductase</keyword>
<dbReference type="Gene3D" id="3.40.50.360">
    <property type="match status" value="1"/>
</dbReference>
<dbReference type="EC" id="1.6.5.-" evidence="6"/>